<name>A0A2W5DW07_9BURK</name>
<feature type="compositionally biased region" description="Polar residues" evidence="9">
    <location>
        <begin position="1"/>
        <end position="21"/>
    </location>
</feature>
<dbReference type="InterPro" id="IPR003661">
    <property type="entry name" value="HisK_dim/P_dom"/>
</dbReference>
<dbReference type="Gene3D" id="1.10.287.130">
    <property type="match status" value="1"/>
</dbReference>
<dbReference type="InterPro" id="IPR005467">
    <property type="entry name" value="His_kinase_dom"/>
</dbReference>
<dbReference type="InterPro" id="IPR000014">
    <property type="entry name" value="PAS"/>
</dbReference>
<evidence type="ECO:0000256" key="9">
    <source>
        <dbReference type="SAM" id="MobiDB-lite"/>
    </source>
</evidence>
<evidence type="ECO:0000256" key="4">
    <source>
        <dbReference type="ARBA" id="ARBA00022553"/>
    </source>
</evidence>
<evidence type="ECO:0000256" key="7">
    <source>
        <dbReference type="ARBA" id="ARBA00023012"/>
    </source>
</evidence>
<keyword evidence="4" id="KW-0597">Phosphoprotein</keyword>
<dbReference type="GO" id="GO:0000155">
    <property type="term" value="F:phosphorelay sensor kinase activity"/>
    <property type="evidence" value="ECO:0007669"/>
    <property type="project" value="InterPro"/>
</dbReference>
<dbReference type="GO" id="GO:0005886">
    <property type="term" value="C:plasma membrane"/>
    <property type="evidence" value="ECO:0007669"/>
    <property type="project" value="UniProtKB-SubCell"/>
</dbReference>
<dbReference type="EC" id="2.7.13.3" evidence="3"/>
<feature type="transmembrane region" description="Helical" evidence="10">
    <location>
        <begin position="48"/>
        <end position="69"/>
    </location>
</feature>
<dbReference type="Pfam" id="PF08448">
    <property type="entry name" value="PAS_4"/>
    <property type="match status" value="1"/>
</dbReference>
<keyword evidence="10" id="KW-0812">Transmembrane</keyword>
<dbReference type="Pfam" id="PF00512">
    <property type="entry name" value="HisKA"/>
    <property type="match status" value="1"/>
</dbReference>
<sequence>MRCSSPRTARSTRPTGASTSLPPRRCAEAPVPRRLAALLPRSLLSRVMLLYLAALLLLVTLGFGAFLAYEIRSTLDDAESGSQAMSALLSPAISESAVIGDYDTIKRTLDRVIAHPLFERAAFIDMKGARIEVARRDRPSPTPPDWLVRRLDAELDAVNAPIVVGGRDYGITRLQPWSERIAADVWQVLRIGLGLSTLGLLAGAALVWWPLRRALGQLDRVRTLGAQLQQRENQLLPVSTGGAPLEFQQTFEVINQVAASLQAERAQAAVTLASIAEGVATLNRAGEVVLANPVLGRLLQQPSPALLGQPAAALLPALAEALHALGEGWRGRRFERGEQVLEASLTPIAGEQGEAAGAVLVVRDVTDQQTLENRLRAELDARAHAMQTMSELLGSAGAPAEPAQVNAVEALSRQVGELVARLRRQADQLHAIFNLSPDGFVSFDTARRVQYVSPACSMLIALADAQVLGQDEPGLEALLQGRIEHGESQRPLRLAELRDAPRTVQMARPMPRMLSLALHDGGSAGTSQMLHIRDVSQEFEVDRLKSEFLTTAAHELRTPMTSIFGFSELLLHRQLAPEKQADLLQRIHRQSQAMVNILNELLDLARIESRRALDFEFQPLELQALARQVADDFGVPEGREPPELTLPEAPLWVHVDPSKLSQALRNLLSNAYKYSPAGGPVALRVRAADGGRAELEVEDRGIGMTPQELAHVTERFYRADKSGAIPGTGLGMAIVKEIVELMGGQLQLASVPQRGTCVTVQLPQVPAP</sequence>
<keyword evidence="8 10" id="KW-0472">Membrane</keyword>
<comment type="subcellular location">
    <subcellularLocation>
        <location evidence="2">Cell inner membrane</location>
        <topology evidence="2">Multi-pass membrane protein</topology>
    </subcellularLocation>
</comment>
<dbReference type="InterPro" id="IPR003594">
    <property type="entry name" value="HATPase_dom"/>
</dbReference>
<dbReference type="Gene3D" id="3.30.450.20">
    <property type="entry name" value="PAS domain"/>
    <property type="match status" value="2"/>
</dbReference>
<comment type="caution">
    <text evidence="13">The sequence shown here is derived from an EMBL/GenBank/DDBJ whole genome shotgun (WGS) entry which is preliminary data.</text>
</comment>
<proteinExistence type="predicted"/>
<gene>
    <name evidence="13" type="ORF">DI603_08275</name>
</gene>
<dbReference type="CDD" id="cd00082">
    <property type="entry name" value="HisKA"/>
    <property type="match status" value="1"/>
</dbReference>
<feature type="transmembrane region" description="Helical" evidence="10">
    <location>
        <begin position="188"/>
        <end position="211"/>
    </location>
</feature>
<organism evidence="13 14">
    <name type="scientific">Roseateles depolymerans</name>
    <dbReference type="NCBI Taxonomy" id="76731"/>
    <lineage>
        <taxon>Bacteria</taxon>
        <taxon>Pseudomonadati</taxon>
        <taxon>Pseudomonadota</taxon>
        <taxon>Betaproteobacteria</taxon>
        <taxon>Burkholderiales</taxon>
        <taxon>Sphaerotilaceae</taxon>
        <taxon>Roseateles</taxon>
    </lineage>
</organism>
<dbReference type="PRINTS" id="PR00344">
    <property type="entry name" value="BCTRLSENSOR"/>
</dbReference>
<evidence type="ECO:0000259" key="11">
    <source>
        <dbReference type="PROSITE" id="PS50109"/>
    </source>
</evidence>
<evidence type="ECO:0000256" key="10">
    <source>
        <dbReference type="SAM" id="Phobius"/>
    </source>
</evidence>
<dbReference type="Proteomes" id="UP000249633">
    <property type="component" value="Unassembled WGS sequence"/>
</dbReference>
<keyword evidence="10" id="KW-1133">Transmembrane helix</keyword>
<dbReference type="SUPFAM" id="SSF47384">
    <property type="entry name" value="Homodimeric domain of signal transducing histidine kinase"/>
    <property type="match status" value="1"/>
</dbReference>
<dbReference type="PANTHER" id="PTHR43711:SF26">
    <property type="entry name" value="SENSOR HISTIDINE KINASE RCSC"/>
    <property type="match status" value="1"/>
</dbReference>
<dbReference type="EMBL" id="QFOD01000006">
    <property type="protein sequence ID" value="PZP33357.1"/>
    <property type="molecule type" value="Genomic_DNA"/>
</dbReference>
<dbReference type="Pfam" id="PF02518">
    <property type="entry name" value="HATPase_c"/>
    <property type="match status" value="1"/>
</dbReference>
<feature type="domain" description="PAC" evidence="12">
    <location>
        <begin position="327"/>
        <end position="377"/>
    </location>
</feature>
<evidence type="ECO:0000259" key="12">
    <source>
        <dbReference type="PROSITE" id="PS50113"/>
    </source>
</evidence>
<dbReference type="InterPro" id="IPR035965">
    <property type="entry name" value="PAS-like_dom_sf"/>
</dbReference>
<feature type="region of interest" description="Disordered" evidence="9">
    <location>
        <begin position="1"/>
        <end position="25"/>
    </location>
</feature>
<evidence type="ECO:0000256" key="8">
    <source>
        <dbReference type="ARBA" id="ARBA00023136"/>
    </source>
</evidence>
<keyword evidence="6 13" id="KW-0418">Kinase</keyword>
<dbReference type="InterPro" id="IPR013656">
    <property type="entry name" value="PAS_4"/>
</dbReference>
<dbReference type="PANTHER" id="PTHR43711">
    <property type="entry name" value="TWO-COMPONENT HISTIDINE KINASE"/>
    <property type="match status" value="1"/>
</dbReference>
<evidence type="ECO:0000256" key="2">
    <source>
        <dbReference type="ARBA" id="ARBA00004429"/>
    </source>
</evidence>
<dbReference type="SUPFAM" id="SSF55785">
    <property type="entry name" value="PYP-like sensor domain (PAS domain)"/>
    <property type="match status" value="2"/>
</dbReference>
<evidence type="ECO:0000256" key="6">
    <source>
        <dbReference type="ARBA" id="ARBA00022777"/>
    </source>
</evidence>
<dbReference type="FunFam" id="3.30.565.10:FF:000006">
    <property type="entry name" value="Sensor histidine kinase WalK"/>
    <property type="match status" value="1"/>
</dbReference>
<keyword evidence="7" id="KW-0902">Two-component regulatory system</keyword>
<dbReference type="SUPFAM" id="SSF55874">
    <property type="entry name" value="ATPase domain of HSP90 chaperone/DNA topoisomerase II/histidine kinase"/>
    <property type="match status" value="1"/>
</dbReference>
<reference evidence="13 14" key="1">
    <citation type="submission" date="2017-08" db="EMBL/GenBank/DDBJ databases">
        <title>Infants hospitalized years apart are colonized by the same room-sourced microbial strains.</title>
        <authorList>
            <person name="Brooks B."/>
            <person name="Olm M.R."/>
            <person name="Firek B.A."/>
            <person name="Baker R."/>
            <person name="Thomas B.C."/>
            <person name="Morowitz M.J."/>
            <person name="Banfield J.F."/>
        </authorList>
    </citation>
    <scope>NUCLEOTIDE SEQUENCE [LARGE SCALE GENOMIC DNA]</scope>
    <source>
        <strain evidence="13">S2_012_000_R2_81</strain>
    </source>
</reference>
<keyword evidence="5" id="KW-0808">Transferase</keyword>
<evidence type="ECO:0000256" key="5">
    <source>
        <dbReference type="ARBA" id="ARBA00022679"/>
    </source>
</evidence>
<dbReference type="Gene3D" id="3.30.565.10">
    <property type="entry name" value="Histidine kinase-like ATPase, C-terminal domain"/>
    <property type="match status" value="1"/>
</dbReference>
<evidence type="ECO:0000313" key="13">
    <source>
        <dbReference type="EMBL" id="PZP33357.1"/>
    </source>
</evidence>
<dbReference type="PROSITE" id="PS50113">
    <property type="entry name" value="PAC"/>
    <property type="match status" value="1"/>
</dbReference>
<feature type="domain" description="Histidine kinase" evidence="11">
    <location>
        <begin position="551"/>
        <end position="766"/>
    </location>
</feature>
<evidence type="ECO:0000256" key="3">
    <source>
        <dbReference type="ARBA" id="ARBA00012438"/>
    </source>
</evidence>
<accession>A0A2W5DW07</accession>
<evidence type="ECO:0000313" key="14">
    <source>
        <dbReference type="Proteomes" id="UP000249633"/>
    </source>
</evidence>
<dbReference type="SMART" id="SM00387">
    <property type="entry name" value="HATPase_c"/>
    <property type="match status" value="1"/>
</dbReference>
<dbReference type="InterPro" id="IPR004358">
    <property type="entry name" value="Sig_transdc_His_kin-like_C"/>
</dbReference>
<dbReference type="SMART" id="SM00091">
    <property type="entry name" value="PAS"/>
    <property type="match status" value="2"/>
</dbReference>
<dbReference type="InterPro" id="IPR050736">
    <property type="entry name" value="Sensor_HK_Regulatory"/>
</dbReference>
<dbReference type="FunFam" id="1.10.287.130:FF:000001">
    <property type="entry name" value="Two-component sensor histidine kinase"/>
    <property type="match status" value="1"/>
</dbReference>
<dbReference type="PROSITE" id="PS50109">
    <property type="entry name" value="HIS_KIN"/>
    <property type="match status" value="1"/>
</dbReference>
<dbReference type="InterPro" id="IPR000700">
    <property type="entry name" value="PAS-assoc_C"/>
</dbReference>
<protein>
    <recommendedName>
        <fullName evidence="3">histidine kinase</fullName>
        <ecNumber evidence="3">2.7.13.3</ecNumber>
    </recommendedName>
</protein>
<evidence type="ECO:0000256" key="1">
    <source>
        <dbReference type="ARBA" id="ARBA00000085"/>
    </source>
</evidence>
<dbReference type="CDD" id="cd00075">
    <property type="entry name" value="HATPase"/>
    <property type="match status" value="1"/>
</dbReference>
<dbReference type="SMART" id="SM00388">
    <property type="entry name" value="HisKA"/>
    <property type="match status" value="1"/>
</dbReference>
<dbReference type="AlphaFoldDB" id="A0A2W5DW07"/>
<dbReference type="InterPro" id="IPR036890">
    <property type="entry name" value="HATPase_C_sf"/>
</dbReference>
<dbReference type="InterPro" id="IPR036097">
    <property type="entry name" value="HisK_dim/P_sf"/>
</dbReference>
<comment type="catalytic activity">
    <reaction evidence="1">
        <text>ATP + protein L-histidine = ADP + protein N-phospho-L-histidine.</text>
        <dbReference type="EC" id="2.7.13.3"/>
    </reaction>
</comment>